<reference evidence="2 3" key="1">
    <citation type="submission" date="2017-11" db="EMBL/GenBank/DDBJ databases">
        <title>De-novo sequencing of pomegranate (Punica granatum L.) genome.</title>
        <authorList>
            <person name="Akparov Z."/>
            <person name="Amiraslanov A."/>
            <person name="Hajiyeva S."/>
            <person name="Abbasov M."/>
            <person name="Kaur K."/>
            <person name="Hamwieh A."/>
            <person name="Solovyev V."/>
            <person name="Salamov A."/>
            <person name="Braich B."/>
            <person name="Kosarev P."/>
            <person name="Mahmoud A."/>
            <person name="Hajiyev E."/>
            <person name="Babayeva S."/>
            <person name="Izzatullayeva V."/>
            <person name="Mammadov A."/>
            <person name="Mammadov A."/>
            <person name="Sharifova S."/>
            <person name="Ojaghi J."/>
            <person name="Eynullazada K."/>
            <person name="Bayramov B."/>
            <person name="Abdulazimova A."/>
            <person name="Shahmuradov I."/>
        </authorList>
    </citation>
    <scope>NUCLEOTIDE SEQUENCE [LARGE SCALE GENOMIC DNA]</scope>
    <source>
        <strain evidence="3">cv. AG2017</strain>
        <tissue evidence="2">Leaf</tissue>
    </source>
</reference>
<feature type="compositionally biased region" description="Basic and acidic residues" evidence="1">
    <location>
        <begin position="51"/>
        <end position="68"/>
    </location>
</feature>
<dbReference type="Proteomes" id="UP000233551">
    <property type="component" value="Unassembled WGS sequence"/>
</dbReference>
<organism evidence="2 3">
    <name type="scientific">Punica granatum</name>
    <name type="common">Pomegranate</name>
    <dbReference type="NCBI Taxonomy" id="22663"/>
    <lineage>
        <taxon>Eukaryota</taxon>
        <taxon>Viridiplantae</taxon>
        <taxon>Streptophyta</taxon>
        <taxon>Embryophyta</taxon>
        <taxon>Tracheophyta</taxon>
        <taxon>Spermatophyta</taxon>
        <taxon>Magnoliopsida</taxon>
        <taxon>eudicotyledons</taxon>
        <taxon>Gunneridae</taxon>
        <taxon>Pentapetalae</taxon>
        <taxon>rosids</taxon>
        <taxon>malvids</taxon>
        <taxon>Myrtales</taxon>
        <taxon>Lythraceae</taxon>
        <taxon>Punica</taxon>
    </lineage>
</organism>
<comment type="caution">
    <text evidence="2">The sequence shown here is derived from an EMBL/GenBank/DDBJ whole genome shotgun (WGS) entry which is preliminary data.</text>
</comment>
<accession>A0A2I0IGM2</accession>
<evidence type="ECO:0000313" key="2">
    <source>
        <dbReference type="EMBL" id="PKI43144.1"/>
    </source>
</evidence>
<proteinExistence type="predicted"/>
<evidence type="ECO:0000313" key="3">
    <source>
        <dbReference type="Proteomes" id="UP000233551"/>
    </source>
</evidence>
<feature type="region of interest" description="Disordered" evidence="1">
    <location>
        <begin position="1"/>
        <end position="31"/>
    </location>
</feature>
<protein>
    <submittedName>
        <fullName evidence="2">Uncharacterized protein</fullName>
    </submittedName>
</protein>
<feature type="compositionally biased region" description="Basic and acidic residues" evidence="1">
    <location>
        <begin position="21"/>
        <end position="31"/>
    </location>
</feature>
<feature type="compositionally biased region" description="Polar residues" evidence="1">
    <location>
        <begin position="1"/>
        <end position="11"/>
    </location>
</feature>
<dbReference type="EMBL" id="PGOL01003081">
    <property type="protein sequence ID" value="PKI43144.1"/>
    <property type="molecule type" value="Genomic_DNA"/>
</dbReference>
<gene>
    <name evidence="2" type="ORF">CRG98_036450</name>
</gene>
<dbReference type="AlphaFoldDB" id="A0A2I0IGM2"/>
<sequence>MTRDQMSSLSLRGSWKGSEQQGKREEAQQVKVGIGEELRRYGRGARLEQQGAERRNEWEQQMETDRATKSRSSILVVANGCSQVRERLPGVRRSCCRD</sequence>
<name>A0A2I0IGM2_PUNGR</name>
<evidence type="ECO:0000256" key="1">
    <source>
        <dbReference type="SAM" id="MobiDB-lite"/>
    </source>
</evidence>
<feature type="region of interest" description="Disordered" evidence="1">
    <location>
        <begin position="48"/>
        <end position="71"/>
    </location>
</feature>
<keyword evidence="3" id="KW-1185">Reference proteome</keyword>